<dbReference type="EMBL" id="CP144699">
    <property type="protein sequence ID" value="WVZ20148.1"/>
    <property type="molecule type" value="Genomic_DNA"/>
</dbReference>
<dbReference type="AlphaFoldDB" id="A0AAQ3S8B0"/>
<reference evidence="1 2" key="1">
    <citation type="journal article" date="2023" name="Life. Sci Alliance">
        <title>Evolutionary insights into 3D genome organization and epigenetic landscape of Vigna mungo.</title>
        <authorList>
            <person name="Junaid A."/>
            <person name="Singh B."/>
            <person name="Bhatia S."/>
        </authorList>
    </citation>
    <scope>NUCLEOTIDE SEQUENCE [LARGE SCALE GENOMIC DNA]</scope>
    <source>
        <strain evidence="1">Urdbean</strain>
    </source>
</reference>
<evidence type="ECO:0000313" key="2">
    <source>
        <dbReference type="Proteomes" id="UP001374535"/>
    </source>
</evidence>
<sequence length="105" mass="12178">MHLSCVYVTLTRTSRLKRRGQHCCYGAINNAIIIARSNIATTTSLLHCNIPKHKVAAFTLHAGARNSQRSRHTVQTTKKKWETIKHQKQHLLKHYRDHFSLHTQK</sequence>
<protein>
    <submittedName>
        <fullName evidence="1">Uncharacterized protein</fullName>
    </submittedName>
</protein>
<proteinExistence type="predicted"/>
<organism evidence="1 2">
    <name type="scientific">Vigna mungo</name>
    <name type="common">Black gram</name>
    <name type="synonym">Phaseolus mungo</name>
    <dbReference type="NCBI Taxonomy" id="3915"/>
    <lineage>
        <taxon>Eukaryota</taxon>
        <taxon>Viridiplantae</taxon>
        <taxon>Streptophyta</taxon>
        <taxon>Embryophyta</taxon>
        <taxon>Tracheophyta</taxon>
        <taxon>Spermatophyta</taxon>
        <taxon>Magnoliopsida</taxon>
        <taxon>eudicotyledons</taxon>
        <taxon>Gunneridae</taxon>
        <taxon>Pentapetalae</taxon>
        <taxon>rosids</taxon>
        <taxon>fabids</taxon>
        <taxon>Fabales</taxon>
        <taxon>Fabaceae</taxon>
        <taxon>Papilionoideae</taxon>
        <taxon>50 kb inversion clade</taxon>
        <taxon>NPAAA clade</taxon>
        <taxon>indigoferoid/millettioid clade</taxon>
        <taxon>Phaseoleae</taxon>
        <taxon>Vigna</taxon>
    </lineage>
</organism>
<evidence type="ECO:0000313" key="1">
    <source>
        <dbReference type="EMBL" id="WVZ20148.1"/>
    </source>
</evidence>
<name>A0AAQ3S8B0_VIGMU</name>
<keyword evidence="2" id="KW-1185">Reference proteome</keyword>
<dbReference type="Proteomes" id="UP001374535">
    <property type="component" value="Chromosome 2"/>
</dbReference>
<gene>
    <name evidence="1" type="ORF">V8G54_007470</name>
</gene>
<accession>A0AAQ3S8B0</accession>